<gene>
    <name evidence="1" type="ORF">JNE38_20735</name>
</gene>
<keyword evidence="2" id="KW-1185">Reference proteome</keyword>
<organism evidence="1 2">
    <name type="scientific">Brevibacillus choshinensis</name>
    <dbReference type="NCBI Taxonomy" id="54911"/>
    <lineage>
        <taxon>Bacteria</taxon>
        <taxon>Bacillati</taxon>
        <taxon>Bacillota</taxon>
        <taxon>Bacilli</taxon>
        <taxon>Bacillales</taxon>
        <taxon>Paenibacillaceae</taxon>
        <taxon>Brevibacillus</taxon>
    </lineage>
</organism>
<sequence>MKNITAMNSWKFDKKDNLVLQRNAVVSQLAPAVYMYGDNSDELCGTLYIMDDLESASIEALRQDIQDQRGALKIGIDKHGKAIDFDSIHPWDEERFLVCKEGVFLWDWETENYIRIGMVKGTEKRKTVSLKKDLVVHLVESDFRLERGTSYDLVGEYVTYSESLHPVVMLVIHQHRCVPLAVPYYRENIMIHNHDYVDWRLNR</sequence>
<proteinExistence type="predicted"/>
<dbReference type="EMBL" id="CP069127">
    <property type="protein sequence ID" value="QRG65987.1"/>
    <property type="molecule type" value="Genomic_DNA"/>
</dbReference>
<protein>
    <submittedName>
        <fullName evidence="1">Uncharacterized protein</fullName>
    </submittedName>
</protein>
<dbReference type="RefSeq" id="WP_203353056.1">
    <property type="nucleotide sequence ID" value="NZ_CP069127.1"/>
</dbReference>
<name>A0ABX7FIM0_BRECH</name>
<evidence type="ECO:0000313" key="1">
    <source>
        <dbReference type="EMBL" id="QRG65987.1"/>
    </source>
</evidence>
<accession>A0ABX7FIM0</accession>
<evidence type="ECO:0000313" key="2">
    <source>
        <dbReference type="Proteomes" id="UP000596248"/>
    </source>
</evidence>
<dbReference type="Proteomes" id="UP000596248">
    <property type="component" value="Chromosome"/>
</dbReference>
<reference evidence="1 2" key="1">
    <citation type="submission" date="2021-01" db="EMBL/GenBank/DDBJ databases">
        <title>Identification of strong promoters based on the transcriptome of Brevibacillus choshinensis.</title>
        <authorList>
            <person name="Yao D."/>
            <person name="Zhang K."/>
            <person name="Wu J."/>
        </authorList>
    </citation>
    <scope>NUCLEOTIDE SEQUENCE [LARGE SCALE GENOMIC DNA]</scope>
    <source>
        <strain evidence="1 2">HPD31-SP3</strain>
    </source>
</reference>